<dbReference type="GO" id="GO:0004745">
    <property type="term" value="F:all-trans-retinol dehydrogenase (NAD+) activity"/>
    <property type="evidence" value="ECO:0007669"/>
    <property type="project" value="TreeGrafter"/>
</dbReference>
<dbReference type="Pfam" id="PF00107">
    <property type="entry name" value="ADH_zinc_N"/>
    <property type="match status" value="2"/>
</dbReference>
<dbReference type="GO" id="GO:0042573">
    <property type="term" value="P:retinoic acid metabolic process"/>
    <property type="evidence" value="ECO:0007669"/>
    <property type="project" value="TreeGrafter"/>
</dbReference>
<dbReference type="SMART" id="SM00829">
    <property type="entry name" value="PKS_ER"/>
    <property type="match status" value="1"/>
</dbReference>
<dbReference type="AlphaFoldDB" id="A0A8C5PEJ4"/>
<evidence type="ECO:0000256" key="3">
    <source>
        <dbReference type="ARBA" id="ARBA00022833"/>
    </source>
</evidence>
<reference evidence="8" key="1">
    <citation type="submission" date="2025-08" db="UniProtKB">
        <authorList>
            <consortium name="Ensembl"/>
        </authorList>
    </citation>
    <scope>IDENTIFICATION</scope>
</reference>
<organism evidence="8 9">
    <name type="scientific">Leptobrachium leishanense</name>
    <name type="common">Leishan spiny toad</name>
    <dbReference type="NCBI Taxonomy" id="445787"/>
    <lineage>
        <taxon>Eukaryota</taxon>
        <taxon>Metazoa</taxon>
        <taxon>Chordata</taxon>
        <taxon>Craniata</taxon>
        <taxon>Vertebrata</taxon>
        <taxon>Euteleostomi</taxon>
        <taxon>Amphibia</taxon>
        <taxon>Batrachia</taxon>
        <taxon>Anura</taxon>
        <taxon>Pelobatoidea</taxon>
        <taxon>Megophryidae</taxon>
        <taxon>Leptobrachium</taxon>
    </lineage>
</organism>
<keyword evidence="3 6" id="KW-0862">Zinc</keyword>
<dbReference type="InterPro" id="IPR011032">
    <property type="entry name" value="GroES-like_sf"/>
</dbReference>
<dbReference type="Gene3D" id="3.90.180.10">
    <property type="entry name" value="Medium-chain alcohol dehydrogenases, catalytic domain"/>
    <property type="match status" value="2"/>
</dbReference>
<keyword evidence="4" id="KW-0560">Oxidoreductase</keyword>
<dbReference type="GO" id="GO:0008270">
    <property type="term" value="F:zinc ion binding"/>
    <property type="evidence" value="ECO:0007669"/>
    <property type="project" value="InterPro"/>
</dbReference>
<dbReference type="InterPro" id="IPR036291">
    <property type="entry name" value="NAD(P)-bd_dom_sf"/>
</dbReference>
<comment type="cofactor">
    <cofactor evidence="1 6">
        <name>Zn(2+)</name>
        <dbReference type="ChEBI" id="CHEBI:29105"/>
    </cofactor>
</comment>
<accession>A0A8C5PEJ4</accession>
<keyword evidence="9" id="KW-1185">Reference proteome</keyword>
<comment type="similarity">
    <text evidence="6">Belongs to the zinc-containing alcohol dehydrogenase family.</text>
</comment>
<reference evidence="8" key="2">
    <citation type="submission" date="2025-09" db="UniProtKB">
        <authorList>
            <consortium name="Ensembl"/>
        </authorList>
    </citation>
    <scope>IDENTIFICATION</scope>
</reference>
<proteinExistence type="inferred from homology"/>
<feature type="domain" description="Enoyl reductase (ER)" evidence="7">
    <location>
        <begin position="293"/>
        <end position="650"/>
    </location>
</feature>
<dbReference type="Gene3D" id="3.40.50.720">
    <property type="entry name" value="NAD(P)-binding Rossmann-like Domain"/>
    <property type="match status" value="2"/>
</dbReference>
<evidence type="ECO:0000313" key="9">
    <source>
        <dbReference type="Proteomes" id="UP000694569"/>
    </source>
</evidence>
<name>A0A8C5PEJ4_9ANUR</name>
<dbReference type="Proteomes" id="UP000694569">
    <property type="component" value="Unplaced"/>
</dbReference>
<dbReference type="GO" id="GO:0005829">
    <property type="term" value="C:cytosol"/>
    <property type="evidence" value="ECO:0007669"/>
    <property type="project" value="TreeGrafter"/>
</dbReference>
<dbReference type="FunFam" id="3.40.50.720:FF:000003">
    <property type="entry name" value="S-(hydroxymethyl)glutathione dehydrogenase"/>
    <property type="match status" value="2"/>
</dbReference>
<dbReference type="SUPFAM" id="SSF51735">
    <property type="entry name" value="NAD(P)-binding Rossmann-fold domains"/>
    <property type="match status" value="2"/>
</dbReference>
<keyword evidence="2 6" id="KW-0479">Metal-binding</keyword>
<dbReference type="PANTHER" id="PTHR43880">
    <property type="entry name" value="ALCOHOL DEHYDROGENASE"/>
    <property type="match status" value="1"/>
</dbReference>
<evidence type="ECO:0000256" key="5">
    <source>
        <dbReference type="ARBA" id="ARBA00023027"/>
    </source>
</evidence>
<dbReference type="GeneTree" id="ENSGT00940000164026"/>
<evidence type="ECO:0000256" key="1">
    <source>
        <dbReference type="ARBA" id="ARBA00001947"/>
    </source>
</evidence>
<evidence type="ECO:0000256" key="4">
    <source>
        <dbReference type="ARBA" id="ARBA00023002"/>
    </source>
</evidence>
<dbReference type="Ensembl" id="ENSLLET00000017945.1">
    <property type="protein sequence ID" value="ENSLLEP00000017288.1"/>
    <property type="gene ID" value="ENSLLEG00000010944.1"/>
</dbReference>
<dbReference type="GO" id="GO:0042572">
    <property type="term" value="P:retinol metabolic process"/>
    <property type="evidence" value="ECO:0007669"/>
    <property type="project" value="TreeGrafter"/>
</dbReference>
<dbReference type="Pfam" id="PF08240">
    <property type="entry name" value="ADH_N"/>
    <property type="match status" value="2"/>
</dbReference>
<protein>
    <recommendedName>
        <fullName evidence="7">Enoyl reductase (ER) domain-containing protein</fullName>
    </recommendedName>
</protein>
<sequence>MSGATMDTCGKVIKCKAAVAWEANAPLCIEEIEVAPPKAHEIRIKISACGICRTDDFAFKGKINDLKFPLIGGHEATGIVESVGEGVTNIKPGDAVIPLFLPQCGECRCCLEPKSNVCYKSDVGKYTGMMMDNTSRFTCKGQMIHHFINTSTFTEYTVVDESCAVKIDEKAPLDKACLLGCGFSTGYGSAVNVAKVEPGSTCAVFGLGGVGLSTVIGCKVAGASKIIGVDINSDKFAKAKEMGATDCINPNDYTKPIHEVLAAMTEDGVNYAFECIGTTETMVIKCRAAIAWEANKPLVVEEIEVAPPKAHEIRIKICASGICHTDDHALGAHMAGMKYPTILGHEGSGIVESIGEGVTCVKPGDHVIPLCSPMCMKCKACVHPDSNFCIKNDVGKNVGLMLDKTSRFTCKGKMIHHFMTSSTFTEYTVVDEFAIVKIDPKAPMDQVCLIGCGFSTGYGTVLNTAKVKPGTTCAVFGLGGIGMSAVMGCKASGASRIIGIDINKRKFAKAKELGCTDCLDPNDCEKPIHEVIVEMTDGGVDYSFECIGNTDVMVSTILSSHYAYGSVNIIGVPDQHARMTVDPMYFLTGRIMNGAFLGDYKAKESFPSLVKDVICKKIDLDALVTHKVPLEKINTGFEYMRTGQCIRTVIEM</sequence>
<evidence type="ECO:0000313" key="8">
    <source>
        <dbReference type="Ensembl" id="ENSLLEP00000017288.1"/>
    </source>
</evidence>
<evidence type="ECO:0000259" key="7">
    <source>
        <dbReference type="SMART" id="SM00829"/>
    </source>
</evidence>
<dbReference type="InterPro" id="IPR013149">
    <property type="entry name" value="ADH-like_C"/>
</dbReference>
<evidence type="ECO:0000256" key="6">
    <source>
        <dbReference type="RuleBase" id="RU361277"/>
    </source>
</evidence>
<evidence type="ECO:0000256" key="2">
    <source>
        <dbReference type="ARBA" id="ARBA00022723"/>
    </source>
</evidence>
<dbReference type="InterPro" id="IPR002328">
    <property type="entry name" value="ADH_Zn_CS"/>
</dbReference>
<keyword evidence="5" id="KW-0520">NAD</keyword>
<dbReference type="PROSITE" id="PS00059">
    <property type="entry name" value="ADH_ZINC"/>
    <property type="match status" value="2"/>
</dbReference>
<dbReference type="SUPFAM" id="SSF50129">
    <property type="entry name" value="GroES-like"/>
    <property type="match status" value="2"/>
</dbReference>
<dbReference type="InterPro" id="IPR020843">
    <property type="entry name" value="ER"/>
</dbReference>
<dbReference type="InterPro" id="IPR013154">
    <property type="entry name" value="ADH-like_N"/>
</dbReference>
<dbReference type="OrthoDB" id="417550at2759"/>
<dbReference type="FunFam" id="3.90.180.10:FF:000001">
    <property type="entry name" value="S-(hydroxymethyl)glutathione dehydrogenase"/>
    <property type="match status" value="2"/>
</dbReference>
<dbReference type="PANTHER" id="PTHR43880:SF68">
    <property type="entry name" value="ALCOHOL DEHYDROGENASE 1"/>
    <property type="match status" value="1"/>
</dbReference>